<evidence type="ECO:0000313" key="2">
    <source>
        <dbReference type="Proteomes" id="UP001151760"/>
    </source>
</evidence>
<dbReference type="InterPro" id="IPR012337">
    <property type="entry name" value="RNaseH-like_sf"/>
</dbReference>
<sequence length="308" mass="35902">MVLKMKNGKNELTIFEVPKEGYTRNNLKPLARTLQRIGLWNIHPHISDKNVEEIRPHPFIISEFLKIKKVIPKGASDSLPVIIASDLLGSREEALLKVTFQRCMISNFDMVEESLEMFMDDFSIFVKKLLEHWSKQQKNYFFSQLNYYIWEDQKLYIMCADQVIRCCVSDYEHMDILAHCYSYTYEGYFSAKKIGHKVLQSGFFWPAIFKDAHLIVKACKHCQQVEGITRCDQMPMNPILVVENFDVWGINFMGPFSTSYGNLYILVAVDFVSQWIEAEATWTSNHKWAIKPVNIDFDEAGIARKLQI</sequence>
<keyword evidence="2" id="KW-1185">Reference proteome</keyword>
<accession>A0ABQ5A2T1</accession>
<dbReference type="Gene3D" id="1.10.340.70">
    <property type="match status" value="1"/>
</dbReference>
<comment type="caution">
    <text evidence="1">The sequence shown here is derived from an EMBL/GenBank/DDBJ whole genome shotgun (WGS) entry which is preliminary data.</text>
</comment>
<proteinExistence type="predicted"/>
<protein>
    <submittedName>
        <fullName evidence="1">Nucleotidyltransferase, ribonuclease H</fullName>
    </submittedName>
</protein>
<reference evidence="1" key="1">
    <citation type="journal article" date="2022" name="Int. J. Mol. Sci.">
        <title>Draft Genome of Tanacetum Coccineum: Genomic Comparison of Closely Related Tanacetum-Family Plants.</title>
        <authorList>
            <person name="Yamashiro T."/>
            <person name="Shiraishi A."/>
            <person name="Nakayama K."/>
            <person name="Satake H."/>
        </authorList>
    </citation>
    <scope>NUCLEOTIDE SEQUENCE</scope>
</reference>
<dbReference type="Proteomes" id="UP001151760">
    <property type="component" value="Unassembled WGS sequence"/>
</dbReference>
<name>A0ABQ5A2T1_9ASTR</name>
<dbReference type="InterPro" id="IPR036397">
    <property type="entry name" value="RNaseH_sf"/>
</dbReference>
<evidence type="ECO:0000313" key="1">
    <source>
        <dbReference type="EMBL" id="GJS95926.1"/>
    </source>
</evidence>
<dbReference type="PANTHER" id="PTHR47266">
    <property type="entry name" value="ENDONUCLEASE-RELATED"/>
    <property type="match status" value="1"/>
</dbReference>
<dbReference type="InterPro" id="IPR052160">
    <property type="entry name" value="Gypsy_RT_Integrase-like"/>
</dbReference>
<dbReference type="EMBL" id="BQNB010011847">
    <property type="protein sequence ID" value="GJS95926.1"/>
    <property type="molecule type" value="Genomic_DNA"/>
</dbReference>
<organism evidence="1 2">
    <name type="scientific">Tanacetum coccineum</name>
    <dbReference type="NCBI Taxonomy" id="301880"/>
    <lineage>
        <taxon>Eukaryota</taxon>
        <taxon>Viridiplantae</taxon>
        <taxon>Streptophyta</taxon>
        <taxon>Embryophyta</taxon>
        <taxon>Tracheophyta</taxon>
        <taxon>Spermatophyta</taxon>
        <taxon>Magnoliopsida</taxon>
        <taxon>eudicotyledons</taxon>
        <taxon>Gunneridae</taxon>
        <taxon>Pentapetalae</taxon>
        <taxon>asterids</taxon>
        <taxon>campanulids</taxon>
        <taxon>Asterales</taxon>
        <taxon>Asteraceae</taxon>
        <taxon>Asteroideae</taxon>
        <taxon>Anthemideae</taxon>
        <taxon>Anthemidinae</taxon>
        <taxon>Tanacetum</taxon>
    </lineage>
</organism>
<reference evidence="1" key="2">
    <citation type="submission" date="2022-01" db="EMBL/GenBank/DDBJ databases">
        <authorList>
            <person name="Yamashiro T."/>
            <person name="Shiraishi A."/>
            <person name="Satake H."/>
            <person name="Nakayama K."/>
        </authorList>
    </citation>
    <scope>NUCLEOTIDE SEQUENCE</scope>
</reference>
<dbReference type="SUPFAM" id="SSF53098">
    <property type="entry name" value="Ribonuclease H-like"/>
    <property type="match status" value="1"/>
</dbReference>
<dbReference type="Gene3D" id="3.30.420.10">
    <property type="entry name" value="Ribonuclease H-like superfamily/Ribonuclease H"/>
    <property type="match status" value="1"/>
</dbReference>
<gene>
    <name evidence="1" type="ORF">Tco_0802894</name>
</gene>